<dbReference type="EMBL" id="CP045895">
    <property type="protein sequence ID" value="QQP48827.1"/>
    <property type="molecule type" value="Genomic_DNA"/>
</dbReference>
<dbReference type="Pfam" id="PF01156">
    <property type="entry name" value="IU_nuc_hydro"/>
    <property type="match status" value="1"/>
</dbReference>
<dbReference type="Proteomes" id="UP000595437">
    <property type="component" value="Chromosome 6"/>
</dbReference>
<organism evidence="3 4">
    <name type="scientific">Caligus rogercresseyi</name>
    <name type="common">Sea louse</name>
    <dbReference type="NCBI Taxonomy" id="217165"/>
    <lineage>
        <taxon>Eukaryota</taxon>
        <taxon>Metazoa</taxon>
        <taxon>Ecdysozoa</taxon>
        <taxon>Arthropoda</taxon>
        <taxon>Crustacea</taxon>
        <taxon>Multicrustacea</taxon>
        <taxon>Hexanauplia</taxon>
        <taxon>Copepoda</taxon>
        <taxon>Siphonostomatoida</taxon>
        <taxon>Caligidae</taxon>
        <taxon>Caligus</taxon>
    </lineage>
</organism>
<evidence type="ECO:0000313" key="3">
    <source>
        <dbReference type="EMBL" id="QQP48827.1"/>
    </source>
</evidence>
<dbReference type="AlphaFoldDB" id="A0A7T8HF15"/>
<dbReference type="PANTHER" id="PTHR46190">
    <property type="entry name" value="SI:CH211-201H21.5-RELATED"/>
    <property type="match status" value="1"/>
</dbReference>
<gene>
    <name evidence="3" type="ORF">FKW44_009260</name>
</gene>
<proteinExistence type="inferred from homology"/>
<dbReference type="Gene3D" id="3.90.245.10">
    <property type="entry name" value="Ribonucleoside hydrolase-like"/>
    <property type="match status" value="1"/>
</dbReference>
<protein>
    <submittedName>
        <fullName evidence="3">Inosine-uridine preferring nucleoside hydrolase</fullName>
    </submittedName>
</protein>
<comment type="similarity">
    <text evidence="1">Belongs to the IUNH family.</text>
</comment>
<evidence type="ECO:0000259" key="2">
    <source>
        <dbReference type="Pfam" id="PF01156"/>
    </source>
</evidence>
<dbReference type="PANTHER" id="PTHR46190:SF1">
    <property type="entry name" value="SI:CH211-201H21.5"/>
    <property type="match status" value="1"/>
</dbReference>
<keyword evidence="3" id="KW-0378">Hydrolase</keyword>
<dbReference type="InterPro" id="IPR052775">
    <property type="entry name" value="IUN_hydrolase"/>
</dbReference>
<feature type="non-terminal residue" evidence="3">
    <location>
        <position position="1"/>
    </location>
</feature>
<keyword evidence="4" id="KW-1185">Reference proteome</keyword>
<feature type="domain" description="Inosine/uridine-preferring nucleoside hydrolase" evidence="2">
    <location>
        <begin position="1"/>
        <end position="80"/>
    </location>
</feature>
<sequence length="99" mass="11005">EVSLICLGPLTNLALSLKASPLIASEIKSLYFMGGNYQSVGNTNKAAEFNFYMDPESAFVVLDRVKSKPVYCVPWETCKHNCIISFVSPFDKQYAIMLS</sequence>
<dbReference type="SUPFAM" id="SSF53590">
    <property type="entry name" value="Nucleoside hydrolase"/>
    <property type="match status" value="1"/>
</dbReference>
<name>A0A7T8HF15_CALRO</name>
<reference evidence="4" key="1">
    <citation type="submission" date="2021-01" db="EMBL/GenBank/DDBJ databases">
        <title>Caligus Genome Assembly.</title>
        <authorList>
            <person name="Gallardo-Escarate C."/>
        </authorList>
    </citation>
    <scope>NUCLEOTIDE SEQUENCE [LARGE SCALE GENOMIC DNA]</scope>
</reference>
<dbReference type="InterPro" id="IPR036452">
    <property type="entry name" value="Ribo_hydro-like"/>
</dbReference>
<dbReference type="InterPro" id="IPR001910">
    <property type="entry name" value="Inosine/uridine_hydrolase_dom"/>
</dbReference>
<evidence type="ECO:0000313" key="4">
    <source>
        <dbReference type="Proteomes" id="UP000595437"/>
    </source>
</evidence>
<dbReference type="GO" id="GO:0016799">
    <property type="term" value="F:hydrolase activity, hydrolyzing N-glycosyl compounds"/>
    <property type="evidence" value="ECO:0007669"/>
    <property type="project" value="InterPro"/>
</dbReference>
<accession>A0A7T8HF15</accession>
<dbReference type="OrthoDB" id="432381at2759"/>
<evidence type="ECO:0000256" key="1">
    <source>
        <dbReference type="ARBA" id="ARBA00009176"/>
    </source>
</evidence>